<name>A0AAE0WCT5_9BIVA</name>
<feature type="compositionally biased region" description="Polar residues" evidence="1">
    <location>
        <begin position="88"/>
        <end position="97"/>
    </location>
</feature>
<evidence type="ECO:0000256" key="1">
    <source>
        <dbReference type="SAM" id="MobiDB-lite"/>
    </source>
</evidence>
<feature type="region of interest" description="Disordered" evidence="1">
    <location>
        <begin position="79"/>
        <end position="110"/>
    </location>
</feature>
<feature type="region of interest" description="Disordered" evidence="1">
    <location>
        <begin position="1"/>
        <end position="62"/>
    </location>
</feature>
<sequence length="110" mass="12364">MNFLKEIYSKNETTIPPPTPPPALDSSIHTTKLLFTPTSLNKRKKGNNLKSPTKQLYPKPSTQSEIITRVEDAIAYLHVTNKKKHPKTSNAGNTSQNKEPKLEPTKELNK</sequence>
<gene>
    <name evidence="2" type="ORF">CHS0354_041541</name>
</gene>
<comment type="caution">
    <text evidence="2">The sequence shown here is derived from an EMBL/GenBank/DDBJ whole genome shotgun (WGS) entry which is preliminary data.</text>
</comment>
<protein>
    <submittedName>
        <fullName evidence="2">Uncharacterized protein</fullName>
    </submittedName>
</protein>
<proteinExistence type="predicted"/>
<evidence type="ECO:0000313" key="2">
    <source>
        <dbReference type="EMBL" id="KAK3609494.1"/>
    </source>
</evidence>
<evidence type="ECO:0000313" key="3">
    <source>
        <dbReference type="Proteomes" id="UP001195483"/>
    </source>
</evidence>
<reference evidence="2" key="3">
    <citation type="submission" date="2023-05" db="EMBL/GenBank/DDBJ databases">
        <authorList>
            <person name="Smith C.H."/>
        </authorList>
    </citation>
    <scope>NUCLEOTIDE SEQUENCE</scope>
    <source>
        <strain evidence="2">CHS0354</strain>
        <tissue evidence="2">Mantle</tissue>
    </source>
</reference>
<dbReference type="AlphaFoldDB" id="A0AAE0WCT5"/>
<reference evidence="2" key="2">
    <citation type="journal article" date="2021" name="Genome Biol. Evol.">
        <title>Developing a high-quality reference genome for a parasitic bivalve with doubly uniparental inheritance (Bivalvia: Unionida).</title>
        <authorList>
            <person name="Smith C.H."/>
        </authorList>
    </citation>
    <scope>NUCLEOTIDE SEQUENCE</scope>
    <source>
        <strain evidence="2">CHS0354</strain>
        <tissue evidence="2">Mantle</tissue>
    </source>
</reference>
<dbReference type="Proteomes" id="UP001195483">
    <property type="component" value="Unassembled WGS sequence"/>
</dbReference>
<organism evidence="2 3">
    <name type="scientific">Potamilus streckersoni</name>
    <dbReference type="NCBI Taxonomy" id="2493646"/>
    <lineage>
        <taxon>Eukaryota</taxon>
        <taxon>Metazoa</taxon>
        <taxon>Spiralia</taxon>
        <taxon>Lophotrochozoa</taxon>
        <taxon>Mollusca</taxon>
        <taxon>Bivalvia</taxon>
        <taxon>Autobranchia</taxon>
        <taxon>Heteroconchia</taxon>
        <taxon>Palaeoheterodonta</taxon>
        <taxon>Unionida</taxon>
        <taxon>Unionoidea</taxon>
        <taxon>Unionidae</taxon>
        <taxon>Ambleminae</taxon>
        <taxon>Lampsilini</taxon>
        <taxon>Potamilus</taxon>
    </lineage>
</organism>
<accession>A0AAE0WCT5</accession>
<feature type="compositionally biased region" description="Basic and acidic residues" evidence="1">
    <location>
        <begin position="98"/>
        <end position="110"/>
    </location>
</feature>
<dbReference type="EMBL" id="JAEAOA010002347">
    <property type="protein sequence ID" value="KAK3609494.1"/>
    <property type="molecule type" value="Genomic_DNA"/>
</dbReference>
<feature type="compositionally biased region" description="Polar residues" evidence="1">
    <location>
        <begin position="48"/>
        <end position="62"/>
    </location>
</feature>
<keyword evidence="3" id="KW-1185">Reference proteome</keyword>
<reference evidence="2" key="1">
    <citation type="journal article" date="2021" name="Genome Biol. Evol.">
        <title>A High-Quality Reference Genome for a Parasitic Bivalve with Doubly Uniparental Inheritance (Bivalvia: Unionida).</title>
        <authorList>
            <person name="Smith C.H."/>
        </authorList>
    </citation>
    <scope>NUCLEOTIDE SEQUENCE</scope>
    <source>
        <strain evidence="2">CHS0354</strain>
    </source>
</reference>